<dbReference type="Proteomes" id="UP000887574">
    <property type="component" value="Unplaced"/>
</dbReference>
<dbReference type="WBParaSite" id="jg13172">
    <property type="protein sequence ID" value="jg13172"/>
    <property type="gene ID" value="jg13172"/>
</dbReference>
<organism evidence="1 2">
    <name type="scientific">Ditylenchus dipsaci</name>
    <dbReference type="NCBI Taxonomy" id="166011"/>
    <lineage>
        <taxon>Eukaryota</taxon>
        <taxon>Metazoa</taxon>
        <taxon>Ecdysozoa</taxon>
        <taxon>Nematoda</taxon>
        <taxon>Chromadorea</taxon>
        <taxon>Rhabditida</taxon>
        <taxon>Tylenchina</taxon>
        <taxon>Tylenchomorpha</taxon>
        <taxon>Sphaerularioidea</taxon>
        <taxon>Anguinidae</taxon>
        <taxon>Anguininae</taxon>
        <taxon>Ditylenchus</taxon>
    </lineage>
</organism>
<keyword evidence="1" id="KW-1185">Reference proteome</keyword>
<accession>A0A915CVW5</accession>
<proteinExistence type="predicted"/>
<protein>
    <submittedName>
        <fullName evidence="2">Uncharacterized protein</fullName>
    </submittedName>
</protein>
<evidence type="ECO:0000313" key="1">
    <source>
        <dbReference type="Proteomes" id="UP000887574"/>
    </source>
</evidence>
<sequence>MDTSSILSKIRKIRDEDSWTSHVKDYMSNLHNYEVYYDDVMRKIAIEAELRPCCLDSDSDLNEDAYYMVSTAGVFPGDRAVQIIHKDLGGNGCTFNAVPWNAKVDLSAWENSKEMIYNHLKRPNTTARMFYAFEYDYKTEDDFSRPSTVL</sequence>
<evidence type="ECO:0000313" key="2">
    <source>
        <dbReference type="WBParaSite" id="jg13172"/>
    </source>
</evidence>
<name>A0A915CVW5_9BILA</name>
<dbReference type="AlphaFoldDB" id="A0A915CVW5"/>
<reference evidence="2" key="1">
    <citation type="submission" date="2022-11" db="UniProtKB">
        <authorList>
            <consortium name="WormBaseParasite"/>
        </authorList>
    </citation>
    <scope>IDENTIFICATION</scope>
</reference>